<gene>
    <name evidence="1" type="ORF">HPB47_004791</name>
</gene>
<name>A0AC60PEU9_IXOPE</name>
<comment type="caution">
    <text evidence="1">The sequence shown here is derived from an EMBL/GenBank/DDBJ whole genome shotgun (WGS) entry which is preliminary data.</text>
</comment>
<evidence type="ECO:0000313" key="1">
    <source>
        <dbReference type="EMBL" id="KAG0418508.1"/>
    </source>
</evidence>
<proteinExistence type="predicted"/>
<feature type="non-terminal residue" evidence="1">
    <location>
        <position position="55"/>
    </location>
</feature>
<evidence type="ECO:0000313" key="2">
    <source>
        <dbReference type="Proteomes" id="UP000805193"/>
    </source>
</evidence>
<sequence>PSRRNLRMMYLLVLSILLLGCSMGRSDRGCPDDWSICADYCQDAGCDYGFCTGDE</sequence>
<organism evidence="1 2">
    <name type="scientific">Ixodes persulcatus</name>
    <name type="common">Taiga tick</name>
    <dbReference type="NCBI Taxonomy" id="34615"/>
    <lineage>
        <taxon>Eukaryota</taxon>
        <taxon>Metazoa</taxon>
        <taxon>Ecdysozoa</taxon>
        <taxon>Arthropoda</taxon>
        <taxon>Chelicerata</taxon>
        <taxon>Arachnida</taxon>
        <taxon>Acari</taxon>
        <taxon>Parasitiformes</taxon>
        <taxon>Ixodida</taxon>
        <taxon>Ixodoidea</taxon>
        <taxon>Ixodidae</taxon>
        <taxon>Ixodinae</taxon>
        <taxon>Ixodes</taxon>
    </lineage>
</organism>
<dbReference type="EMBL" id="JABSTQ010010734">
    <property type="protein sequence ID" value="KAG0418508.1"/>
    <property type="molecule type" value="Genomic_DNA"/>
</dbReference>
<dbReference type="Proteomes" id="UP000805193">
    <property type="component" value="Unassembled WGS sequence"/>
</dbReference>
<keyword evidence="2" id="KW-1185">Reference proteome</keyword>
<protein>
    <submittedName>
        <fullName evidence="1">Uncharacterized protein</fullName>
    </submittedName>
</protein>
<feature type="non-terminal residue" evidence="1">
    <location>
        <position position="1"/>
    </location>
</feature>
<reference evidence="1 2" key="1">
    <citation type="journal article" date="2020" name="Cell">
        <title>Large-Scale Comparative Analyses of Tick Genomes Elucidate Their Genetic Diversity and Vector Capacities.</title>
        <authorList>
            <consortium name="Tick Genome and Microbiome Consortium (TIGMIC)"/>
            <person name="Jia N."/>
            <person name="Wang J."/>
            <person name="Shi W."/>
            <person name="Du L."/>
            <person name="Sun Y."/>
            <person name="Zhan W."/>
            <person name="Jiang J.F."/>
            <person name="Wang Q."/>
            <person name="Zhang B."/>
            <person name="Ji P."/>
            <person name="Bell-Sakyi L."/>
            <person name="Cui X.M."/>
            <person name="Yuan T.T."/>
            <person name="Jiang B.G."/>
            <person name="Yang W.F."/>
            <person name="Lam T.T."/>
            <person name="Chang Q.C."/>
            <person name="Ding S.J."/>
            <person name="Wang X.J."/>
            <person name="Zhu J.G."/>
            <person name="Ruan X.D."/>
            <person name="Zhao L."/>
            <person name="Wei J.T."/>
            <person name="Ye R.Z."/>
            <person name="Que T.C."/>
            <person name="Du C.H."/>
            <person name="Zhou Y.H."/>
            <person name="Cheng J.X."/>
            <person name="Dai P.F."/>
            <person name="Guo W.B."/>
            <person name="Han X.H."/>
            <person name="Huang E.J."/>
            <person name="Li L.F."/>
            <person name="Wei W."/>
            <person name="Gao Y.C."/>
            <person name="Liu J.Z."/>
            <person name="Shao H.Z."/>
            <person name="Wang X."/>
            <person name="Wang C.C."/>
            <person name="Yang T.C."/>
            <person name="Huo Q.B."/>
            <person name="Li W."/>
            <person name="Chen H.Y."/>
            <person name="Chen S.E."/>
            <person name="Zhou L.G."/>
            <person name="Ni X.B."/>
            <person name="Tian J.H."/>
            <person name="Sheng Y."/>
            <person name="Liu T."/>
            <person name="Pan Y.S."/>
            <person name="Xia L.Y."/>
            <person name="Li J."/>
            <person name="Zhao F."/>
            <person name="Cao W.C."/>
        </authorList>
    </citation>
    <scope>NUCLEOTIDE SEQUENCE [LARGE SCALE GENOMIC DNA]</scope>
    <source>
        <strain evidence="1">Iper-2018</strain>
    </source>
</reference>
<accession>A0AC60PEU9</accession>